<dbReference type="Ensembl" id="ENSELUT00000040598.3">
    <property type="protein sequence ID" value="ENSELUP00000018489.3"/>
    <property type="gene ID" value="ENSELUG00000017969.3"/>
</dbReference>
<sequence>RHFLFAFSCRAFLCAWSVAGPHWFLGESPVLPHLVLGEVPAGPGRVLGEILALPPQVLGEIPVLGEVPAVPHQVLGEVPAVPHQVLGEVPAVPRWVLGEVSGHQLRMFPGPLWSSGCLIILSSPGGVGCWPIVWVPLVASSCPGSPEDFQT</sequence>
<evidence type="ECO:0000256" key="1">
    <source>
        <dbReference type="SAM" id="SignalP"/>
    </source>
</evidence>
<protein>
    <submittedName>
        <fullName evidence="2">Uncharacterized protein</fullName>
    </submittedName>
</protein>
<evidence type="ECO:0000313" key="3">
    <source>
        <dbReference type="Proteomes" id="UP000265140"/>
    </source>
</evidence>
<dbReference type="InParanoid" id="A0A3P8YPF5"/>
<reference evidence="2" key="2">
    <citation type="submission" date="2020-02" db="EMBL/GenBank/DDBJ databases">
        <title>Esox lucius (northern pike) genome, fEsoLuc1, primary haplotype.</title>
        <authorList>
            <person name="Myers G."/>
            <person name="Karagic N."/>
            <person name="Meyer A."/>
            <person name="Pippel M."/>
            <person name="Reichard M."/>
            <person name="Winkler S."/>
            <person name="Tracey A."/>
            <person name="Sims Y."/>
            <person name="Howe K."/>
            <person name="Rhie A."/>
            <person name="Formenti G."/>
            <person name="Durbin R."/>
            <person name="Fedrigo O."/>
            <person name="Jarvis E.D."/>
        </authorList>
    </citation>
    <scope>NUCLEOTIDE SEQUENCE [LARGE SCALE GENOMIC DNA]</scope>
</reference>
<gene>
    <name evidence="2" type="primary">METTL23</name>
</gene>
<reference evidence="2" key="4">
    <citation type="submission" date="2025-09" db="UniProtKB">
        <authorList>
            <consortium name="Ensembl"/>
        </authorList>
    </citation>
    <scope>IDENTIFICATION</scope>
</reference>
<dbReference type="AlphaFoldDB" id="A0A3P8YPF5"/>
<reference evidence="3" key="1">
    <citation type="journal article" date="2014" name="PLoS ONE">
        <title>The genome and linkage map of the northern pike (Esox lucius): conserved synteny revealed between the salmonid sister group and the Neoteleostei.</title>
        <authorList>
            <person name="Rondeau E.B."/>
            <person name="Minkley D.R."/>
            <person name="Leong J.S."/>
            <person name="Messmer A.M."/>
            <person name="Jantzen J.R."/>
            <person name="von Schalburg K.R."/>
            <person name="Lemon C."/>
            <person name="Bird N.H."/>
            <person name="Koop B.F."/>
        </authorList>
    </citation>
    <scope>NUCLEOTIDE SEQUENCE</scope>
</reference>
<feature type="signal peptide" evidence="1">
    <location>
        <begin position="1"/>
        <end position="19"/>
    </location>
</feature>
<evidence type="ECO:0000313" key="2">
    <source>
        <dbReference type="Ensembl" id="ENSELUP00000018489.3"/>
    </source>
</evidence>
<proteinExistence type="predicted"/>
<accession>A0A3P8YPF5</accession>
<feature type="chain" id="PRO_5044267740" evidence="1">
    <location>
        <begin position="20"/>
        <end position="151"/>
    </location>
</feature>
<keyword evidence="1" id="KW-0732">Signal</keyword>
<keyword evidence="3" id="KW-1185">Reference proteome</keyword>
<name>A0A3P8YPF5_ESOLU</name>
<dbReference type="Proteomes" id="UP000265140">
    <property type="component" value="Chromosome 17"/>
</dbReference>
<organism evidence="2 3">
    <name type="scientific">Esox lucius</name>
    <name type="common">Northern pike</name>
    <dbReference type="NCBI Taxonomy" id="8010"/>
    <lineage>
        <taxon>Eukaryota</taxon>
        <taxon>Metazoa</taxon>
        <taxon>Chordata</taxon>
        <taxon>Craniata</taxon>
        <taxon>Vertebrata</taxon>
        <taxon>Euteleostomi</taxon>
        <taxon>Actinopterygii</taxon>
        <taxon>Neopterygii</taxon>
        <taxon>Teleostei</taxon>
        <taxon>Protacanthopterygii</taxon>
        <taxon>Esociformes</taxon>
        <taxon>Esocidae</taxon>
        <taxon>Esox</taxon>
    </lineage>
</organism>
<reference evidence="2" key="3">
    <citation type="submission" date="2025-08" db="UniProtKB">
        <authorList>
            <consortium name="Ensembl"/>
        </authorList>
    </citation>
    <scope>IDENTIFICATION</scope>
</reference>